<reference evidence="2 3" key="1">
    <citation type="submission" date="2018-06" db="EMBL/GenBank/DDBJ databases">
        <title>Comparative genomics reveals the genomic features of Rhizophagus irregularis, R. cerebriforme, R. diaphanum and Gigaspora rosea, and their symbiotic lifestyle signature.</title>
        <authorList>
            <person name="Morin E."/>
            <person name="San Clemente H."/>
            <person name="Chen E.C.H."/>
            <person name="De La Providencia I."/>
            <person name="Hainaut M."/>
            <person name="Kuo A."/>
            <person name="Kohler A."/>
            <person name="Murat C."/>
            <person name="Tang N."/>
            <person name="Roy S."/>
            <person name="Loubradou J."/>
            <person name="Henrissat B."/>
            <person name="Grigoriev I.V."/>
            <person name="Corradi N."/>
            <person name="Roux C."/>
            <person name="Martin F.M."/>
        </authorList>
    </citation>
    <scope>NUCLEOTIDE SEQUENCE [LARGE SCALE GENOMIC DNA]</scope>
    <source>
        <strain evidence="2 3">DAOM 227022</strain>
    </source>
</reference>
<sequence>MIRHFEIFTAERRLVQHAALSHWKETRLGIDGTHWLRKLLQTSAKESATAALGGIPIGLKAAIEKELELIKSYGITPVFVFNGLNVIRKDKPFSTEDTRPSKRAQAWEFYEKGRVDPAYNNWAVGGFVHQPDLLYLVFSILKENDVEFIRAPYLAWGQLVYLERHPKGFIHAIYGGSELLIKVHLLGSPRNLFWLTFP</sequence>
<evidence type="ECO:0000259" key="1">
    <source>
        <dbReference type="Pfam" id="PF00752"/>
    </source>
</evidence>
<dbReference type="GO" id="GO:0003730">
    <property type="term" value="F:mRNA 3'-UTR binding"/>
    <property type="evidence" value="ECO:0007669"/>
    <property type="project" value="TreeGrafter"/>
</dbReference>
<dbReference type="InterPro" id="IPR006085">
    <property type="entry name" value="XPG_DNA_repair_N"/>
</dbReference>
<accession>A0A397TG66</accession>
<dbReference type="OrthoDB" id="17262at2759"/>
<dbReference type="CDD" id="cd09858">
    <property type="entry name" value="PIN_MKT1"/>
    <property type="match status" value="1"/>
</dbReference>
<dbReference type="InterPro" id="IPR029060">
    <property type="entry name" value="PIN-like_dom_sf"/>
</dbReference>
<dbReference type="AlphaFoldDB" id="A0A397TG66"/>
<dbReference type="PANTHER" id="PTHR11081:SF32">
    <property type="entry name" value="POST-TRANSCRIPTIONAL REGULATOR MKT1"/>
    <property type="match status" value="1"/>
</dbReference>
<dbReference type="EMBL" id="QKYT01000046">
    <property type="protein sequence ID" value="RIA96349.1"/>
    <property type="molecule type" value="Genomic_DNA"/>
</dbReference>
<comment type="caution">
    <text evidence="2">The sequence shown here is derived from an EMBL/GenBank/DDBJ whole genome shotgun (WGS) entry which is preliminary data.</text>
</comment>
<dbReference type="GO" id="GO:0004518">
    <property type="term" value="F:nuclease activity"/>
    <property type="evidence" value="ECO:0007669"/>
    <property type="project" value="InterPro"/>
</dbReference>
<feature type="domain" description="XPG N-terminal" evidence="1">
    <location>
        <begin position="8"/>
        <end position="91"/>
    </location>
</feature>
<evidence type="ECO:0000313" key="3">
    <source>
        <dbReference type="Proteomes" id="UP000265703"/>
    </source>
</evidence>
<dbReference type="SUPFAM" id="SSF88723">
    <property type="entry name" value="PIN domain-like"/>
    <property type="match status" value="1"/>
</dbReference>
<proteinExistence type="predicted"/>
<dbReference type="STRING" id="658196.A0A397TG66"/>
<name>A0A397TG66_9GLOM</name>
<dbReference type="Pfam" id="PF00752">
    <property type="entry name" value="XPG_N"/>
    <property type="match status" value="1"/>
</dbReference>
<dbReference type="InterPro" id="IPR006084">
    <property type="entry name" value="XPG/Rad2"/>
</dbReference>
<keyword evidence="3" id="KW-1185">Reference proteome</keyword>
<dbReference type="PANTHER" id="PTHR11081">
    <property type="entry name" value="FLAP ENDONUCLEASE FAMILY MEMBER"/>
    <property type="match status" value="1"/>
</dbReference>
<dbReference type="Proteomes" id="UP000265703">
    <property type="component" value="Unassembled WGS sequence"/>
</dbReference>
<evidence type="ECO:0000313" key="2">
    <source>
        <dbReference type="EMBL" id="RIA96349.1"/>
    </source>
</evidence>
<gene>
    <name evidence="2" type="ORF">C1645_397122</name>
</gene>
<organism evidence="2 3">
    <name type="scientific">Glomus cerebriforme</name>
    <dbReference type="NCBI Taxonomy" id="658196"/>
    <lineage>
        <taxon>Eukaryota</taxon>
        <taxon>Fungi</taxon>
        <taxon>Fungi incertae sedis</taxon>
        <taxon>Mucoromycota</taxon>
        <taxon>Glomeromycotina</taxon>
        <taxon>Glomeromycetes</taxon>
        <taxon>Glomerales</taxon>
        <taxon>Glomeraceae</taxon>
        <taxon>Glomus</taxon>
    </lineage>
</organism>
<dbReference type="Gene3D" id="3.40.50.1010">
    <property type="entry name" value="5'-nuclease"/>
    <property type="match status" value="1"/>
</dbReference>
<protein>
    <submittedName>
        <fullName evidence="2">PIN domain-like protein</fullName>
    </submittedName>
</protein>